<dbReference type="EMBL" id="JADKYU010000733">
    <property type="protein sequence ID" value="MBF4985404.1"/>
    <property type="molecule type" value="Genomic_DNA"/>
</dbReference>
<keyword evidence="2" id="KW-1185">Reference proteome</keyword>
<evidence type="ECO:0008006" key="3">
    <source>
        <dbReference type="Google" id="ProtNLM"/>
    </source>
</evidence>
<protein>
    <recommendedName>
        <fullName evidence="3">Surface carbohydrate biosynthesis protein</fullName>
    </recommendedName>
</protein>
<dbReference type="Proteomes" id="UP001194729">
    <property type="component" value="Unassembled WGS sequence"/>
</dbReference>
<gene>
    <name evidence="1" type="ORF">FNJ87_14055</name>
</gene>
<dbReference type="InterPro" id="IPR043148">
    <property type="entry name" value="TagF_C"/>
</dbReference>
<proteinExistence type="predicted"/>
<comment type="caution">
    <text evidence="1">The sequence shown here is derived from an EMBL/GenBank/DDBJ whole genome shotgun (WGS) entry which is preliminary data.</text>
</comment>
<evidence type="ECO:0000313" key="2">
    <source>
        <dbReference type="Proteomes" id="UP001194729"/>
    </source>
</evidence>
<dbReference type="Gene3D" id="3.40.50.12580">
    <property type="match status" value="1"/>
</dbReference>
<dbReference type="SUPFAM" id="SSF53756">
    <property type="entry name" value="UDP-Glycosyltransferase/glycogen phosphorylase"/>
    <property type="match status" value="1"/>
</dbReference>
<organism evidence="1 2">
    <name type="scientific">Nonlabens mediterrranea</name>
    <dbReference type="NCBI Taxonomy" id="1419947"/>
    <lineage>
        <taxon>Bacteria</taxon>
        <taxon>Pseudomonadati</taxon>
        <taxon>Bacteroidota</taxon>
        <taxon>Flavobacteriia</taxon>
        <taxon>Flavobacteriales</taxon>
        <taxon>Flavobacteriaceae</taxon>
        <taxon>Nonlabens</taxon>
    </lineage>
</organism>
<evidence type="ECO:0000313" key="1">
    <source>
        <dbReference type="EMBL" id="MBF4985404.1"/>
    </source>
</evidence>
<sequence>MKETVNSFYDIKDLILEFEDKFPVNEWEINGIHIWPKIRFKLYIHLCQYVLEPEQKLINPAQKKVTPSSRTKGNQWWDDFKEYVLLARQIGNNKLIFFGHSMHRIINDSQYFNRFFDSMIDHHGLHDDSITLDFDKLVLPVYNRKKAIDLTAAVRHYRRVNKVKNKIFKNSSKTSTSSLELFNEFFEFCNQQTWFTNNLGFDIKSMTRWTLKISTDLEFYRWCFLKANPKRIVFVSYYGFDSTAAAMVSANDLGIETVEFQHGPITNLHMAYSHWTKVPDGGFNTMPLKYWVWDEYTARNFNNWIKPPNLAVVVNQPWLGYSLKNSPVSKKSKRNLKHTILYTLQLLSLSTIKEVFPTSLLEAMKSRDYHFLLRFHPRNRDDKETYIDFLRRNGVDSSKYSFQDPKTVALSAAMTQATVHITLWSGSLIEAALLNLPTIIFHEIGLMQYENYLHNDLIHYANPSTHELMEKLDLFIEADHKIKYDQPIYNPLS</sequence>
<accession>A0ABS0A965</accession>
<name>A0ABS0A965_9FLAO</name>
<reference evidence="1 2" key="1">
    <citation type="submission" date="2020-11" db="EMBL/GenBank/DDBJ databases">
        <title>P. mediterranea TC4 genome.</title>
        <authorList>
            <person name="Molmeret M."/>
        </authorList>
    </citation>
    <scope>NUCLEOTIDE SEQUENCE [LARGE SCALE GENOMIC DNA]</scope>
    <source>
        <strain evidence="1 2">TC4</strain>
    </source>
</reference>